<feature type="compositionally biased region" description="Low complexity" evidence="1">
    <location>
        <begin position="101"/>
        <end position="111"/>
    </location>
</feature>
<feature type="compositionally biased region" description="Pro residues" evidence="1">
    <location>
        <begin position="197"/>
        <end position="213"/>
    </location>
</feature>
<comment type="caution">
    <text evidence="2">The sequence shown here is derived from an EMBL/GenBank/DDBJ whole genome shotgun (WGS) entry which is preliminary data.</text>
</comment>
<feature type="compositionally biased region" description="Polar residues" evidence="1">
    <location>
        <begin position="49"/>
        <end position="81"/>
    </location>
</feature>
<feature type="region of interest" description="Disordered" evidence="1">
    <location>
        <begin position="1"/>
        <end position="81"/>
    </location>
</feature>
<protein>
    <submittedName>
        <fullName evidence="2">Uncharacterized protein</fullName>
    </submittedName>
</protein>
<feature type="compositionally biased region" description="Pro residues" evidence="1">
    <location>
        <begin position="380"/>
        <end position="411"/>
    </location>
</feature>
<gene>
    <name evidence="2" type="ORF">PoB_000801300</name>
</gene>
<feature type="compositionally biased region" description="Polar residues" evidence="1">
    <location>
        <begin position="426"/>
        <end position="444"/>
    </location>
</feature>
<feature type="region of interest" description="Disordered" evidence="1">
    <location>
        <begin position="101"/>
        <end position="120"/>
    </location>
</feature>
<feature type="region of interest" description="Disordered" evidence="1">
    <location>
        <begin position="375"/>
        <end position="463"/>
    </location>
</feature>
<evidence type="ECO:0000313" key="3">
    <source>
        <dbReference type="Proteomes" id="UP000735302"/>
    </source>
</evidence>
<evidence type="ECO:0000313" key="2">
    <source>
        <dbReference type="EMBL" id="GFN81507.1"/>
    </source>
</evidence>
<dbReference type="Proteomes" id="UP000735302">
    <property type="component" value="Unassembled WGS sequence"/>
</dbReference>
<keyword evidence="3" id="KW-1185">Reference proteome</keyword>
<accession>A0AAV3YGI1</accession>
<organism evidence="2 3">
    <name type="scientific">Plakobranchus ocellatus</name>
    <dbReference type="NCBI Taxonomy" id="259542"/>
    <lineage>
        <taxon>Eukaryota</taxon>
        <taxon>Metazoa</taxon>
        <taxon>Spiralia</taxon>
        <taxon>Lophotrochozoa</taxon>
        <taxon>Mollusca</taxon>
        <taxon>Gastropoda</taxon>
        <taxon>Heterobranchia</taxon>
        <taxon>Euthyneura</taxon>
        <taxon>Panpulmonata</taxon>
        <taxon>Sacoglossa</taxon>
        <taxon>Placobranchoidea</taxon>
        <taxon>Plakobranchidae</taxon>
        <taxon>Plakobranchus</taxon>
    </lineage>
</organism>
<dbReference type="PRINTS" id="PR01217">
    <property type="entry name" value="PRICHEXTENSN"/>
</dbReference>
<dbReference type="EMBL" id="BLXT01000945">
    <property type="protein sequence ID" value="GFN81507.1"/>
    <property type="molecule type" value="Genomic_DNA"/>
</dbReference>
<reference evidence="2 3" key="1">
    <citation type="journal article" date="2021" name="Elife">
        <title>Chloroplast acquisition without the gene transfer in kleptoplastic sea slugs, Plakobranchus ocellatus.</title>
        <authorList>
            <person name="Maeda T."/>
            <person name="Takahashi S."/>
            <person name="Yoshida T."/>
            <person name="Shimamura S."/>
            <person name="Takaki Y."/>
            <person name="Nagai Y."/>
            <person name="Toyoda A."/>
            <person name="Suzuki Y."/>
            <person name="Arimoto A."/>
            <person name="Ishii H."/>
            <person name="Satoh N."/>
            <person name="Nishiyama T."/>
            <person name="Hasebe M."/>
            <person name="Maruyama T."/>
            <person name="Minagawa J."/>
            <person name="Obokata J."/>
            <person name="Shigenobu S."/>
        </authorList>
    </citation>
    <scope>NUCLEOTIDE SEQUENCE [LARGE SCALE GENOMIC DNA]</scope>
</reference>
<proteinExistence type="predicted"/>
<feature type="compositionally biased region" description="Polar residues" evidence="1">
    <location>
        <begin position="236"/>
        <end position="246"/>
    </location>
</feature>
<sequence length="463" mass="49566">MATNVSIHHAAPATESSPPTYDHHTQHRGKNNHTRANSQHCKKAPNPLRINQSKPFHNQQNKSSNANSISGNQSCGLESESSNNFNLMQSQLHETLSQLNASLASQSQSKSPMNDPNHQEFKFDQCQTSELVNSIEDEVQYGQAEISPRHIHQLPQGHSEEEGLLASNHMPLQNLQQSLNASVSVTVEETPTITCPVTPPKQRPITPTKPRPVTPTKLRPVTPTKPRPVTPTTPTNSRPITPTSFRPVTPTKPSSIKPRPITPTITCPTSPTIIKPQLVSISHPASAILTPSSPPLAVLPQSPSLSCPATPLRSLNTTPLRSLNSSYSSLTSFGISASVAASTANSITSVTSMSTSSISSNSTTTSTPVNAADIDAAFYTPPPSPPPAPPDLPPFLPRTPSPPLPPPPPPIVFNETTQDEEIDTLPATNQNPSVSHSTNVNSPHTPHLLRLGSVNPDTFESDV</sequence>
<evidence type="ECO:0000256" key="1">
    <source>
        <dbReference type="SAM" id="MobiDB-lite"/>
    </source>
</evidence>
<name>A0AAV3YGI1_9GAST</name>
<feature type="compositionally biased region" description="Low complexity" evidence="1">
    <location>
        <begin position="252"/>
        <end position="269"/>
    </location>
</feature>
<dbReference type="AlphaFoldDB" id="A0AAV3YGI1"/>
<feature type="region of interest" description="Disordered" evidence="1">
    <location>
        <begin position="193"/>
        <end position="269"/>
    </location>
</feature>